<protein>
    <recommendedName>
        <fullName evidence="6">Exodeoxyribonuclease 7 small subunit</fullName>
        <ecNumber evidence="6">3.1.11.6</ecNumber>
    </recommendedName>
    <alternativeName>
        <fullName evidence="6">Exodeoxyribonuclease VII small subunit</fullName>
        <shortName evidence="6">Exonuclease VII small subunit</shortName>
    </alternativeName>
</protein>
<keyword evidence="8" id="KW-1185">Reference proteome</keyword>
<evidence type="ECO:0000256" key="5">
    <source>
        <dbReference type="ARBA" id="ARBA00022839"/>
    </source>
</evidence>
<name>A0A1H9YF08_9GAMM</name>
<comment type="function">
    <text evidence="6">Bidirectionally degrades single-stranded DNA into large acid-insoluble oligonucleotides, which are then degraded further into small acid-soluble oligonucleotides.</text>
</comment>
<keyword evidence="2 6" id="KW-0963">Cytoplasm</keyword>
<dbReference type="SUPFAM" id="SSF116842">
    <property type="entry name" value="XseB-like"/>
    <property type="match status" value="1"/>
</dbReference>
<dbReference type="EC" id="3.1.11.6" evidence="6"/>
<dbReference type="HAMAP" id="MF_00337">
    <property type="entry name" value="Exonuc_7_S"/>
    <property type="match status" value="1"/>
</dbReference>
<sequence length="79" mass="8937">MPTQSEVQKSENLSFEDAMKALESIVVKLETGELPLEESLKEFERGISLARQSQKTLEAAEQRVKILLNPDENSQLTDF</sequence>
<dbReference type="GO" id="GO:0008855">
    <property type="term" value="F:exodeoxyribonuclease VII activity"/>
    <property type="evidence" value="ECO:0007669"/>
    <property type="project" value="UniProtKB-UniRule"/>
</dbReference>
<dbReference type="NCBIfam" id="NF002137">
    <property type="entry name" value="PRK00977.1-1"/>
    <property type="match status" value="1"/>
</dbReference>
<comment type="subunit">
    <text evidence="6">Heterooligomer composed of large and small subunits.</text>
</comment>
<dbReference type="PIRSF" id="PIRSF006488">
    <property type="entry name" value="Exonuc_VII_S"/>
    <property type="match status" value="1"/>
</dbReference>
<dbReference type="NCBIfam" id="TIGR01280">
    <property type="entry name" value="xseB"/>
    <property type="match status" value="1"/>
</dbReference>
<dbReference type="GO" id="GO:0006308">
    <property type="term" value="P:DNA catabolic process"/>
    <property type="evidence" value="ECO:0007669"/>
    <property type="project" value="UniProtKB-UniRule"/>
</dbReference>
<evidence type="ECO:0000256" key="6">
    <source>
        <dbReference type="HAMAP-Rule" id="MF_00337"/>
    </source>
</evidence>
<dbReference type="PANTHER" id="PTHR34137">
    <property type="entry name" value="EXODEOXYRIBONUCLEASE 7 SMALL SUBUNIT"/>
    <property type="match status" value="1"/>
</dbReference>
<accession>A0A1H9YF08</accession>
<dbReference type="PANTHER" id="PTHR34137:SF1">
    <property type="entry name" value="EXODEOXYRIBONUCLEASE 7 SMALL SUBUNIT"/>
    <property type="match status" value="1"/>
</dbReference>
<reference evidence="8" key="1">
    <citation type="submission" date="2016-10" db="EMBL/GenBank/DDBJ databases">
        <authorList>
            <person name="Varghese N."/>
            <person name="Submissions S."/>
        </authorList>
    </citation>
    <scope>NUCLEOTIDE SEQUENCE [LARGE SCALE GENOMIC DNA]</scope>
    <source>
        <strain evidence="8">DSM 18579</strain>
    </source>
</reference>
<proteinExistence type="inferred from homology"/>
<dbReference type="Gene3D" id="1.10.287.1040">
    <property type="entry name" value="Exonuclease VII, small subunit"/>
    <property type="match status" value="1"/>
</dbReference>
<dbReference type="STRING" id="1123402.SAMN02583745_00229"/>
<dbReference type="GO" id="GO:0005829">
    <property type="term" value="C:cytosol"/>
    <property type="evidence" value="ECO:0007669"/>
    <property type="project" value="TreeGrafter"/>
</dbReference>
<evidence type="ECO:0000256" key="1">
    <source>
        <dbReference type="ARBA" id="ARBA00009998"/>
    </source>
</evidence>
<dbReference type="AlphaFoldDB" id="A0A1H9YF08"/>
<dbReference type="GO" id="GO:0009318">
    <property type="term" value="C:exodeoxyribonuclease VII complex"/>
    <property type="evidence" value="ECO:0007669"/>
    <property type="project" value="UniProtKB-UniRule"/>
</dbReference>
<evidence type="ECO:0000256" key="4">
    <source>
        <dbReference type="ARBA" id="ARBA00022801"/>
    </source>
</evidence>
<keyword evidence="5 6" id="KW-0269">Exonuclease</keyword>
<dbReference type="NCBIfam" id="NF002139">
    <property type="entry name" value="PRK00977.1-3"/>
    <property type="match status" value="1"/>
</dbReference>
<evidence type="ECO:0000256" key="3">
    <source>
        <dbReference type="ARBA" id="ARBA00022722"/>
    </source>
</evidence>
<organism evidence="7 8">
    <name type="scientific">Thorsellia anophelis DSM 18579</name>
    <dbReference type="NCBI Taxonomy" id="1123402"/>
    <lineage>
        <taxon>Bacteria</taxon>
        <taxon>Pseudomonadati</taxon>
        <taxon>Pseudomonadota</taxon>
        <taxon>Gammaproteobacteria</taxon>
        <taxon>Enterobacterales</taxon>
        <taxon>Thorselliaceae</taxon>
        <taxon>Thorsellia</taxon>
    </lineage>
</organism>
<comment type="subcellular location">
    <subcellularLocation>
        <location evidence="6">Cytoplasm</location>
    </subcellularLocation>
</comment>
<dbReference type="Pfam" id="PF02609">
    <property type="entry name" value="Exonuc_VII_S"/>
    <property type="match status" value="1"/>
</dbReference>
<keyword evidence="3 6" id="KW-0540">Nuclease</keyword>
<dbReference type="Proteomes" id="UP000242642">
    <property type="component" value="Unassembled WGS sequence"/>
</dbReference>
<dbReference type="EMBL" id="FOHV01000001">
    <property type="protein sequence ID" value="SES67595.1"/>
    <property type="molecule type" value="Genomic_DNA"/>
</dbReference>
<dbReference type="OrthoDB" id="5591562at2"/>
<evidence type="ECO:0000313" key="7">
    <source>
        <dbReference type="EMBL" id="SES67595.1"/>
    </source>
</evidence>
<gene>
    <name evidence="6" type="primary">xseB</name>
    <name evidence="7" type="ORF">SAMN02583745_00229</name>
</gene>
<dbReference type="RefSeq" id="WP_093316883.1">
    <property type="nucleotide sequence ID" value="NZ_FOHV01000001.1"/>
</dbReference>
<comment type="similarity">
    <text evidence="1 6">Belongs to the XseB family.</text>
</comment>
<evidence type="ECO:0000256" key="2">
    <source>
        <dbReference type="ARBA" id="ARBA00022490"/>
    </source>
</evidence>
<evidence type="ECO:0000313" key="8">
    <source>
        <dbReference type="Proteomes" id="UP000242642"/>
    </source>
</evidence>
<keyword evidence="4 6" id="KW-0378">Hydrolase</keyword>
<dbReference type="NCBIfam" id="NF002140">
    <property type="entry name" value="PRK00977.1-4"/>
    <property type="match status" value="1"/>
</dbReference>
<dbReference type="InterPro" id="IPR037004">
    <property type="entry name" value="Exonuc_VII_ssu_sf"/>
</dbReference>
<dbReference type="InterPro" id="IPR003761">
    <property type="entry name" value="Exonuc_VII_S"/>
</dbReference>
<comment type="catalytic activity">
    <reaction evidence="6">
        <text>Exonucleolytic cleavage in either 5'- to 3'- or 3'- to 5'-direction to yield nucleoside 5'-phosphates.</text>
        <dbReference type="EC" id="3.1.11.6"/>
    </reaction>
</comment>